<dbReference type="AlphaFoldDB" id="A0A836IX93"/>
<feature type="compositionally biased region" description="Low complexity" evidence="2">
    <location>
        <begin position="212"/>
        <end position="228"/>
    </location>
</feature>
<dbReference type="EMBL" id="JAFJZO010000020">
    <property type="protein sequence ID" value="KAG5506503.1"/>
    <property type="molecule type" value="Genomic_DNA"/>
</dbReference>
<feature type="region of interest" description="Disordered" evidence="2">
    <location>
        <begin position="96"/>
        <end position="134"/>
    </location>
</feature>
<name>A0A836IX93_9TRYP</name>
<dbReference type="GeneID" id="94292036"/>
<feature type="region of interest" description="Disordered" evidence="2">
    <location>
        <begin position="208"/>
        <end position="228"/>
    </location>
</feature>
<organism evidence="3 4">
    <name type="scientific">Porcisia hertigi</name>
    <dbReference type="NCBI Taxonomy" id="2761500"/>
    <lineage>
        <taxon>Eukaryota</taxon>
        <taxon>Discoba</taxon>
        <taxon>Euglenozoa</taxon>
        <taxon>Kinetoplastea</taxon>
        <taxon>Metakinetoplastina</taxon>
        <taxon>Trypanosomatida</taxon>
        <taxon>Trypanosomatidae</taxon>
        <taxon>Leishmaniinae</taxon>
        <taxon>Porcisia</taxon>
    </lineage>
</organism>
<evidence type="ECO:0000256" key="1">
    <source>
        <dbReference type="SAM" id="Coils"/>
    </source>
</evidence>
<reference evidence="3 4" key="1">
    <citation type="submission" date="2021-02" db="EMBL/GenBank/DDBJ databases">
        <title>Porcisia hertigi Genome sequencing and assembly.</title>
        <authorList>
            <person name="Almutairi H."/>
            <person name="Gatherer D."/>
        </authorList>
    </citation>
    <scope>NUCLEOTIDE SEQUENCE [LARGE SCALE GENOMIC DNA]</scope>
    <source>
        <strain evidence="3 4">C119</strain>
    </source>
</reference>
<sequence length="451" mass="47562">MPTSAKSTSATHTGVTAASTESSGGVSAVLQQTSRMAKAQHALSLFANLRADLHTLTSSPLIREAAHATPEARASSATGRHTSVWSVGAHKLGAAGQLPSSTPAAIPDAGDMRLSSLHGDQRNGDGGSGNVDAAPQTYTDAEIESLSPAQLRQQLRVSAAVTQRLHQRVRRLESALGTWKRKYADREANVAVMAQASEIGKEGCKECKTPLASSSDAADPSRSTAASAEAAAARTLKAAEERSRQLEFEVKRLEAHKETLTKRLYVAEKTVEELKEELCIAACATAATSTVATSSAAALAPCTVNTTGKSVSVKSQPETLEGGAVVSPPTPLNSSGAAPVNVGMDHCSNSTGGCNAAAEDSVAYLQSTVRQLQRRLELSEAHAKQAMQIHLDTLLRHPEPTPSTVALVNADVQRLFQLMQQQLLSNAVQQQVERARMSELICQLQSQQRPL</sequence>
<dbReference type="Proteomes" id="UP000674318">
    <property type="component" value="Unassembled WGS sequence"/>
</dbReference>
<protein>
    <submittedName>
        <fullName evidence="3">Uncharacterized protein</fullName>
    </submittedName>
</protein>
<feature type="region of interest" description="Disordered" evidence="2">
    <location>
        <begin position="1"/>
        <end position="24"/>
    </location>
</feature>
<feature type="coiled-coil region" evidence="1">
    <location>
        <begin position="236"/>
        <end position="277"/>
    </location>
</feature>
<keyword evidence="4" id="KW-1185">Reference proteome</keyword>
<keyword evidence="1" id="KW-0175">Coiled coil</keyword>
<evidence type="ECO:0000256" key="2">
    <source>
        <dbReference type="SAM" id="MobiDB-lite"/>
    </source>
</evidence>
<dbReference type="KEGG" id="phet:94292036"/>
<feature type="coiled-coil region" evidence="1">
    <location>
        <begin position="355"/>
        <end position="389"/>
    </location>
</feature>
<proteinExistence type="predicted"/>
<accession>A0A836IX93</accession>
<dbReference type="RefSeq" id="XP_067757665.1">
    <property type="nucleotide sequence ID" value="XM_067901959.1"/>
</dbReference>
<comment type="caution">
    <text evidence="3">The sequence shown here is derived from an EMBL/GenBank/DDBJ whole genome shotgun (WGS) entry which is preliminary data.</text>
</comment>
<dbReference type="OrthoDB" id="267736at2759"/>
<evidence type="ECO:0000313" key="3">
    <source>
        <dbReference type="EMBL" id="KAG5506503.1"/>
    </source>
</evidence>
<gene>
    <name evidence="3" type="ORF">JKF63_06006</name>
</gene>
<evidence type="ECO:0000313" key="4">
    <source>
        <dbReference type="Proteomes" id="UP000674318"/>
    </source>
</evidence>